<dbReference type="AlphaFoldDB" id="A0A168M1Q9"/>
<dbReference type="STRING" id="1648404.CP97_14739"/>
<accession>A0A168M1Q9</accession>
<evidence type="ECO:0000313" key="1">
    <source>
        <dbReference type="EMBL" id="ANC50425.1"/>
    </source>
</evidence>
<keyword evidence="2" id="KW-1185">Reference proteome</keyword>
<reference evidence="1 2" key="1">
    <citation type="journal article" date="2015" name="Int. J. Syst. Evol. Microbiol.">
        <title>Erythrobacter atlanticus sp. nov., a bacterium from ocean sediment able to degrade polycyclic aromatic hydrocarbons.</title>
        <authorList>
            <person name="Zhuang L."/>
            <person name="Liu Y."/>
            <person name="Wang L."/>
            <person name="Wang W."/>
            <person name="Shao Z."/>
        </authorList>
    </citation>
    <scope>NUCLEOTIDE SEQUENCE [LARGE SCALE GENOMIC DNA]</scope>
    <source>
        <strain evidence="2">s21-N3</strain>
    </source>
</reference>
<sequence length="39" mass="3972">MRRRSGAQTVPLSVTAQKAVGNGNASVGFHAAGKNYGVN</sequence>
<evidence type="ECO:0000313" key="2">
    <source>
        <dbReference type="Proteomes" id="UP000059113"/>
    </source>
</evidence>
<dbReference type="KEGG" id="ery:CP97_14739"/>
<protein>
    <submittedName>
        <fullName evidence="1">Uncharacterized protein</fullName>
    </submittedName>
</protein>
<reference evidence="2" key="2">
    <citation type="submission" date="2015-04" db="EMBL/GenBank/DDBJ databases">
        <title>The complete genome sequence of Erythrobacter sp. s21-N3.</title>
        <authorList>
            <person name="Zhuang L."/>
            <person name="Liu Y."/>
            <person name="Shao Z."/>
        </authorList>
    </citation>
    <scope>NUCLEOTIDE SEQUENCE [LARGE SCALE GENOMIC DNA]</scope>
    <source>
        <strain evidence="2">s21-N3</strain>
    </source>
</reference>
<proteinExistence type="predicted"/>
<organism evidence="1 2">
    <name type="scientific">Aurantiacibacter atlanticus</name>
    <dbReference type="NCBI Taxonomy" id="1648404"/>
    <lineage>
        <taxon>Bacteria</taxon>
        <taxon>Pseudomonadati</taxon>
        <taxon>Pseudomonadota</taxon>
        <taxon>Alphaproteobacteria</taxon>
        <taxon>Sphingomonadales</taxon>
        <taxon>Erythrobacteraceae</taxon>
        <taxon>Aurantiacibacter</taxon>
    </lineage>
</organism>
<name>A0A168M1Q9_9SPHN</name>
<dbReference type="Proteomes" id="UP000059113">
    <property type="component" value="Chromosome"/>
</dbReference>
<dbReference type="EMBL" id="CP011310">
    <property type="protein sequence ID" value="ANC50425.1"/>
    <property type="molecule type" value="Genomic_DNA"/>
</dbReference>
<gene>
    <name evidence="1" type="ORF">CP97_14739</name>
</gene>